<feature type="transmembrane region" description="Helical" evidence="6">
    <location>
        <begin position="28"/>
        <end position="48"/>
    </location>
</feature>
<proteinExistence type="predicted"/>
<dbReference type="AlphaFoldDB" id="A0A086A8X0"/>
<evidence type="ECO:0000256" key="1">
    <source>
        <dbReference type="ARBA" id="ARBA00004141"/>
    </source>
</evidence>
<dbReference type="eggNOG" id="COG2211">
    <property type="taxonomic scope" value="Bacteria"/>
</dbReference>
<evidence type="ECO:0000256" key="6">
    <source>
        <dbReference type="SAM" id="Phobius"/>
    </source>
</evidence>
<feature type="transmembrane region" description="Helical" evidence="6">
    <location>
        <begin position="55"/>
        <end position="78"/>
    </location>
</feature>
<accession>A0A086A8X0</accession>
<organism evidence="7 8">
    <name type="scientific">Chryseobacterium soli</name>
    <dbReference type="NCBI Taxonomy" id="445961"/>
    <lineage>
        <taxon>Bacteria</taxon>
        <taxon>Pseudomonadati</taxon>
        <taxon>Bacteroidota</taxon>
        <taxon>Flavobacteriia</taxon>
        <taxon>Flavobacteriales</taxon>
        <taxon>Weeksellaceae</taxon>
        <taxon>Chryseobacterium group</taxon>
        <taxon>Chryseobacterium</taxon>
    </lineage>
</organism>
<protein>
    <recommendedName>
        <fullName evidence="9">Major facilitator superfamily (MFS) profile domain-containing protein</fullName>
    </recommendedName>
</protein>
<dbReference type="Gene3D" id="1.20.1250.20">
    <property type="entry name" value="MFS general substrate transporter like domains"/>
    <property type="match status" value="1"/>
</dbReference>
<dbReference type="Proteomes" id="UP000028705">
    <property type="component" value="Unassembled WGS sequence"/>
</dbReference>
<feature type="transmembrane region" description="Helical" evidence="6">
    <location>
        <begin position="118"/>
        <end position="141"/>
    </location>
</feature>
<evidence type="ECO:0000256" key="2">
    <source>
        <dbReference type="ARBA" id="ARBA00022448"/>
    </source>
</evidence>
<evidence type="ECO:0000256" key="3">
    <source>
        <dbReference type="ARBA" id="ARBA00022692"/>
    </source>
</evidence>
<reference evidence="7 8" key="1">
    <citation type="submission" date="2014-07" db="EMBL/GenBank/DDBJ databases">
        <title>Genome of Chryseobacterium soli DSM 19298.</title>
        <authorList>
            <person name="Stropko S.J."/>
            <person name="Pipes S.E."/>
            <person name="Newman J."/>
        </authorList>
    </citation>
    <scope>NUCLEOTIDE SEQUENCE [LARGE SCALE GENOMIC DNA]</scope>
    <source>
        <strain evidence="7 8">DSM 19298</strain>
    </source>
</reference>
<comment type="subcellular location">
    <subcellularLocation>
        <location evidence="1">Membrane</location>
        <topology evidence="1">Multi-pass membrane protein</topology>
    </subcellularLocation>
</comment>
<dbReference type="InterPro" id="IPR036259">
    <property type="entry name" value="MFS_trans_sf"/>
</dbReference>
<evidence type="ECO:0000256" key="5">
    <source>
        <dbReference type="ARBA" id="ARBA00023136"/>
    </source>
</evidence>
<evidence type="ECO:0008006" key="9">
    <source>
        <dbReference type="Google" id="ProtNLM"/>
    </source>
</evidence>
<evidence type="ECO:0000256" key="4">
    <source>
        <dbReference type="ARBA" id="ARBA00022989"/>
    </source>
</evidence>
<comment type="caution">
    <text evidence="7">The sequence shown here is derived from an EMBL/GenBank/DDBJ whole genome shotgun (WGS) entry which is preliminary data.</text>
</comment>
<name>A0A086A8X0_9FLAO</name>
<dbReference type="EMBL" id="JPRH01000003">
    <property type="protein sequence ID" value="KFF13134.1"/>
    <property type="molecule type" value="Genomic_DNA"/>
</dbReference>
<feature type="transmembrane region" description="Helical" evidence="6">
    <location>
        <begin position="153"/>
        <end position="173"/>
    </location>
</feature>
<evidence type="ECO:0000313" key="7">
    <source>
        <dbReference type="EMBL" id="KFF13134.1"/>
    </source>
</evidence>
<gene>
    <name evidence="7" type="ORF">IW15_10280</name>
</gene>
<keyword evidence="5 6" id="KW-0472">Membrane</keyword>
<keyword evidence="8" id="KW-1185">Reference proteome</keyword>
<sequence length="177" mass="19969">MWIYSVPVVAKYVFKVANNEQNFENATFWVGIYFSLYSILGTSIAFLLHRYIKKYNAYLLHSIALLIGSFGLISIYFFASPIALLLSFGLIGVGWSSISTIPYLMVEKISKDEEDANKYYAIFNFSTVIPQVVAAFLLAFLTKNYFSGETNKTIFLGGIFMLIAAGICFGIFFKKKN</sequence>
<keyword evidence="3 6" id="KW-0812">Transmembrane</keyword>
<keyword evidence="4 6" id="KW-1133">Transmembrane helix</keyword>
<dbReference type="PANTHER" id="PTHR19432">
    <property type="entry name" value="SUGAR TRANSPORTER"/>
    <property type="match status" value="1"/>
</dbReference>
<dbReference type="GO" id="GO:0016020">
    <property type="term" value="C:membrane"/>
    <property type="evidence" value="ECO:0007669"/>
    <property type="project" value="UniProtKB-SubCell"/>
</dbReference>
<evidence type="ECO:0000313" key="8">
    <source>
        <dbReference type="Proteomes" id="UP000028705"/>
    </source>
</evidence>
<feature type="transmembrane region" description="Helical" evidence="6">
    <location>
        <begin position="84"/>
        <end position="106"/>
    </location>
</feature>
<dbReference type="SUPFAM" id="SSF103473">
    <property type="entry name" value="MFS general substrate transporter"/>
    <property type="match status" value="1"/>
</dbReference>
<keyword evidence="2" id="KW-0813">Transport</keyword>
<dbReference type="PANTHER" id="PTHR19432:SF35">
    <property type="entry name" value="SOLUTE CARRIER FAMILY 45 MEMBER 3 ISOFORM X1"/>
    <property type="match status" value="1"/>
</dbReference>
<dbReference type="STRING" id="445961.IW15_10280"/>